<keyword evidence="1" id="KW-0472">Membrane</keyword>
<sequence>MRCFSGFFLCGLFCYSFFIEKSDLVSAGLPSATALAVIGEPWVRFFVIVLYLVIAIGQYWKY</sequence>
<reference evidence="2" key="1">
    <citation type="submission" date="2020-01" db="EMBL/GenBank/DDBJ databases">
        <title>Genome sequence of Kobresia littledalei, the first chromosome-level genome in the family Cyperaceae.</title>
        <authorList>
            <person name="Qu G."/>
        </authorList>
    </citation>
    <scope>NUCLEOTIDE SEQUENCE</scope>
    <source>
        <strain evidence="2">C.B.Clarke</strain>
        <tissue evidence="2">Leaf</tissue>
    </source>
</reference>
<protein>
    <submittedName>
        <fullName evidence="2">Uncharacterized protein</fullName>
    </submittedName>
</protein>
<evidence type="ECO:0000313" key="2">
    <source>
        <dbReference type="EMBL" id="KAF3325662.1"/>
    </source>
</evidence>
<keyword evidence="3" id="KW-1185">Reference proteome</keyword>
<evidence type="ECO:0000313" key="3">
    <source>
        <dbReference type="Proteomes" id="UP000623129"/>
    </source>
</evidence>
<dbReference type="EMBL" id="SWLB01000019">
    <property type="protein sequence ID" value="KAF3325662.1"/>
    <property type="molecule type" value="Genomic_DNA"/>
</dbReference>
<feature type="transmembrane region" description="Helical" evidence="1">
    <location>
        <begin position="42"/>
        <end position="60"/>
    </location>
</feature>
<keyword evidence="1" id="KW-0812">Transmembrane</keyword>
<dbReference type="AlphaFoldDB" id="A0A833V5Z7"/>
<organism evidence="2 3">
    <name type="scientific">Carex littledalei</name>
    <dbReference type="NCBI Taxonomy" id="544730"/>
    <lineage>
        <taxon>Eukaryota</taxon>
        <taxon>Viridiplantae</taxon>
        <taxon>Streptophyta</taxon>
        <taxon>Embryophyta</taxon>
        <taxon>Tracheophyta</taxon>
        <taxon>Spermatophyta</taxon>
        <taxon>Magnoliopsida</taxon>
        <taxon>Liliopsida</taxon>
        <taxon>Poales</taxon>
        <taxon>Cyperaceae</taxon>
        <taxon>Cyperoideae</taxon>
        <taxon>Cariceae</taxon>
        <taxon>Carex</taxon>
        <taxon>Carex subgen. Euthyceras</taxon>
    </lineage>
</organism>
<name>A0A833V5Z7_9POAL</name>
<gene>
    <name evidence="2" type="ORF">FCM35_KLT08742</name>
</gene>
<dbReference type="Pfam" id="PF25114">
    <property type="entry name" value="AtTam38"/>
    <property type="match status" value="1"/>
</dbReference>
<accession>A0A833V5Z7</accession>
<proteinExistence type="predicted"/>
<dbReference type="Proteomes" id="UP000623129">
    <property type="component" value="Unassembled WGS sequence"/>
</dbReference>
<dbReference type="OrthoDB" id="650885at2759"/>
<evidence type="ECO:0000256" key="1">
    <source>
        <dbReference type="SAM" id="Phobius"/>
    </source>
</evidence>
<dbReference type="InterPro" id="IPR056894">
    <property type="entry name" value="AtTam38"/>
</dbReference>
<keyword evidence="1" id="KW-1133">Transmembrane helix</keyword>
<comment type="caution">
    <text evidence="2">The sequence shown here is derived from an EMBL/GenBank/DDBJ whole genome shotgun (WGS) entry which is preliminary data.</text>
</comment>